<evidence type="ECO:0000256" key="5">
    <source>
        <dbReference type="ARBA" id="ARBA00022496"/>
    </source>
</evidence>
<evidence type="ECO:0000256" key="6">
    <source>
        <dbReference type="ARBA" id="ARBA00022692"/>
    </source>
</evidence>
<keyword evidence="12" id="KW-1185">Reference proteome</keyword>
<evidence type="ECO:0000256" key="1">
    <source>
        <dbReference type="ARBA" id="ARBA00004651"/>
    </source>
</evidence>
<keyword evidence="6 10" id="KW-0812">Transmembrane</keyword>
<dbReference type="FunFam" id="1.10.3470.10:FF:000004">
    <property type="entry name" value="Iron compound ABC transporter, permease"/>
    <property type="match status" value="1"/>
</dbReference>
<comment type="similarity">
    <text evidence="2">Belongs to the binding-protein-dependent transport system permease family. FecCD subfamily.</text>
</comment>
<dbReference type="GO" id="GO:0005886">
    <property type="term" value="C:plasma membrane"/>
    <property type="evidence" value="ECO:0007669"/>
    <property type="project" value="UniProtKB-SubCell"/>
</dbReference>
<dbReference type="EMBL" id="JACHHF010000003">
    <property type="protein sequence ID" value="MBB5175708.1"/>
    <property type="molecule type" value="Genomic_DNA"/>
</dbReference>
<feature type="transmembrane region" description="Helical" evidence="10">
    <location>
        <begin position="297"/>
        <end position="315"/>
    </location>
</feature>
<keyword evidence="4" id="KW-1003">Cell membrane</keyword>
<protein>
    <submittedName>
        <fullName evidence="11">Iron complex transport system permease protein</fullName>
    </submittedName>
</protein>
<evidence type="ECO:0000256" key="3">
    <source>
        <dbReference type="ARBA" id="ARBA00022448"/>
    </source>
</evidence>
<keyword evidence="3" id="KW-0813">Transport</keyword>
<comment type="caution">
    <text evidence="11">The sequence shown here is derived from an EMBL/GenBank/DDBJ whole genome shotgun (WGS) entry which is preliminary data.</text>
</comment>
<sequence>MAKKLFRLDILIIVLIFTSILSIFVGVSSLPLSDIFNLSDQQKTVLLHSRIPRTVSIIIAGAALSTCGLIMQQLTRNKFVSPTTAGTMEWAQLGILIGMIFFPAASMLMRLSFATALALIGTLIFMQIITRIKFKDIIFVPLIGIMLGGVVSSVGTFLALRTNNLQSISTWMHGSFSTLVTGRYEILYISIPLFILAIFYAHQFTVAGMGEDFSKNLGLNYRRVVNIGLFITAAITAIVVVTVGMLPFLGLIVPNIVSIFRGDHLRSTIFLTATLGGIFVMICDIIGRVIIYPYEVSVGLVIAVFGSAIFLFMIYRRVKYAE</sequence>
<dbReference type="Proteomes" id="UP000579136">
    <property type="component" value="Unassembled WGS sequence"/>
</dbReference>
<feature type="transmembrane region" description="Helical" evidence="10">
    <location>
        <begin position="51"/>
        <end position="72"/>
    </location>
</feature>
<reference evidence="11 12" key="1">
    <citation type="submission" date="2020-08" db="EMBL/GenBank/DDBJ databases">
        <title>Genomic Encyclopedia of Type Strains, Phase IV (KMG-IV): sequencing the most valuable type-strain genomes for metagenomic binning, comparative biology and taxonomic classification.</title>
        <authorList>
            <person name="Goeker M."/>
        </authorList>
    </citation>
    <scope>NUCLEOTIDE SEQUENCE [LARGE SCALE GENOMIC DNA]</scope>
    <source>
        <strain evidence="11 12">DSM 19163</strain>
    </source>
</reference>
<evidence type="ECO:0000256" key="8">
    <source>
        <dbReference type="ARBA" id="ARBA00023004"/>
    </source>
</evidence>
<feature type="transmembrane region" description="Helical" evidence="10">
    <location>
        <begin position="186"/>
        <end position="204"/>
    </location>
</feature>
<evidence type="ECO:0000313" key="11">
    <source>
        <dbReference type="EMBL" id="MBB5175708.1"/>
    </source>
</evidence>
<evidence type="ECO:0000256" key="2">
    <source>
        <dbReference type="ARBA" id="ARBA00007935"/>
    </source>
</evidence>
<accession>A0A9Q2HER5</accession>
<comment type="subcellular location">
    <subcellularLocation>
        <location evidence="1">Cell membrane</location>
        <topology evidence="1">Multi-pass membrane protein</topology>
    </subcellularLocation>
</comment>
<keyword evidence="8" id="KW-0408">Iron</keyword>
<dbReference type="AlphaFoldDB" id="A0A9Q2HER5"/>
<keyword evidence="7 10" id="KW-1133">Transmembrane helix</keyword>
<gene>
    <name evidence="11" type="ORF">HNQ45_000583</name>
</gene>
<proteinExistence type="inferred from homology"/>
<dbReference type="SUPFAM" id="SSF81345">
    <property type="entry name" value="ABC transporter involved in vitamin B12 uptake, BtuC"/>
    <property type="match status" value="1"/>
</dbReference>
<dbReference type="InterPro" id="IPR037294">
    <property type="entry name" value="ABC_BtuC-like"/>
</dbReference>
<evidence type="ECO:0000256" key="4">
    <source>
        <dbReference type="ARBA" id="ARBA00022475"/>
    </source>
</evidence>
<dbReference type="GO" id="GO:0022857">
    <property type="term" value="F:transmembrane transporter activity"/>
    <property type="evidence" value="ECO:0007669"/>
    <property type="project" value="InterPro"/>
</dbReference>
<name>A0A9Q2HER5_9STAP</name>
<evidence type="ECO:0000256" key="10">
    <source>
        <dbReference type="SAM" id="Phobius"/>
    </source>
</evidence>
<feature type="transmembrane region" description="Helical" evidence="10">
    <location>
        <begin position="269"/>
        <end position="291"/>
    </location>
</feature>
<keyword evidence="9 10" id="KW-0472">Membrane</keyword>
<dbReference type="PANTHER" id="PTHR30472">
    <property type="entry name" value="FERRIC ENTEROBACTIN TRANSPORT SYSTEM PERMEASE PROTEIN"/>
    <property type="match status" value="1"/>
</dbReference>
<evidence type="ECO:0000256" key="7">
    <source>
        <dbReference type="ARBA" id="ARBA00022989"/>
    </source>
</evidence>
<feature type="transmembrane region" description="Helical" evidence="10">
    <location>
        <begin position="138"/>
        <end position="160"/>
    </location>
</feature>
<dbReference type="CDD" id="cd06550">
    <property type="entry name" value="TM_ABC_iron-siderophores_like"/>
    <property type="match status" value="1"/>
</dbReference>
<organism evidence="11 12">
    <name type="scientific">Nosocomiicoccus ampullae</name>
    <dbReference type="NCBI Taxonomy" id="489910"/>
    <lineage>
        <taxon>Bacteria</taxon>
        <taxon>Bacillati</taxon>
        <taxon>Bacillota</taxon>
        <taxon>Bacilli</taxon>
        <taxon>Bacillales</taxon>
        <taxon>Staphylococcaceae</taxon>
        <taxon>Nosocomiicoccus</taxon>
    </lineage>
</organism>
<feature type="transmembrane region" description="Helical" evidence="10">
    <location>
        <begin position="93"/>
        <end position="126"/>
    </location>
</feature>
<dbReference type="Gene3D" id="1.10.3470.10">
    <property type="entry name" value="ABC transporter involved in vitamin B12 uptake, BtuC"/>
    <property type="match status" value="1"/>
</dbReference>
<dbReference type="RefSeq" id="WP_183673251.1">
    <property type="nucleotide sequence ID" value="NZ_CBCRYX010000002.1"/>
</dbReference>
<dbReference type="Pfam" id="PF01032">
    <property type="entry name" value="FecCD"/>
    <property type="match status" value="1"/>
</dbReference>
<evidence type="ECO:0000256" key="9">
    <source>
        <dbReference type="ARBA" id="ARBA00023136"/>
    </source>
</evidence>
<feature type="transmembrane region" description="Helical" evidence="10">
    <location>
        <begin position="12"/>
        <end position="31"/>
    </location>
</feature>
<dbReference type="InterPro" id="IPR000522">
    <property type="entry name" value="ABC_transptr_permease_BtuC"/>
</dbReference>
<dbReference type="PANTHER" id="PTHR30472:SF27">
    <property type="entry name" value="PETROBACTIN IMPORT SYSTEM PERMEASE PROTEIN YCLN"/>
    <property type="match status" value="1"/>
</dbReference>
<feature type="transmembrane region" description="Helical" evidence="10">
    <location>
        <begin position="224"/>
        <end position="257"/>
    </location>
</feature>
<keyword evidence="5" id="KW-0406">Ion transport</keyword>
<dbReference type="GO" id="GO:0033214">
    <property type="term" value="P:siderophore-iron import into cell"/>
    <property type="evidence" value="ECO:0007669"/>
    <property type="project" value="TreeGrafter"/>
</dbReference>
<keyword evidence="5" id="KW-0410">Iron transport</keyword>
<evidence type="ECO:0000313" key="12">
    <source>
        <dbReference type="Proteomes" id="UP000579136"/>
    </source>
</evidence>